<feature type="region of interest" description="Disordered" evidence="2">
    <location>
        <begin position="844"/>
        <end position="864"/>
    </location>
</feature>
<evidence type="ECO:0000256" key="1">
    <source>
        <dbReference type="ARBA" id="ARBA00022729"/>
    </source>
</evidence>
<dbReference type="SUPFAM" id="SSF51126">
    <property type="entry name" value="Pectin lyase-like"/>
    <property type="match status" value="2"/>
</dbReference>
<dbReference type="InterPro" id="IPR012332">
    <property type="entry name" value="Autotransporter_pectin_lyase_C"/>
</dbReference>
<evidence type="ECO:0000259" key="4">
    <source>
        <dbReference type="PROSITE" id="PS51208"/>
    </source>
</evidence>
<dbReference type="InterPro" id="IPR005546">
    <property type="entry name" value="Autotransporte_beta"/>
</dbReference>
<name>A0ABX0Q5E9_9GAMM</name>
<keyword evidence="3" id="KW-0812">Transmembrane</keyword>
<evidence type="ECO:0000313" key="6">
    <source>
        <dbReference type="Proteomes" id="UP001429601"/>
    </source>
</evidence>
<dbReference type="Gene3D" id="2.40.128.130">
    <property type="entry name" value="Autotransporter beta-domain"/>
    <property type="match status" value="1"/>
</dbReference>
<proteinExistence type="predicted"/>
<dbReference type="Pfam" id="PF12951">
    <property type="entry name" value="PATR"/>
    <property type="match status" value="10"/>
</dbReference>
<feature type="compositionally biased region" description="Polar residues" evidence="2">
    <location>
        <begin position="741"/>
        <end position="755"/>
    </location>
</feature>
<keyword evidence="1" id="KW-0732">Signal</keyword>
<evidence type="ECO:0000313" key="5">
    <source>
        <dbReference type="EMBL" id="NID05617.1"/>
    </source>
</evidence>
<feature type="region of interest" description="Disordered" evidence="2">
    <location>
        <begin position="735"/>
        <end position="755"/>
    </location>
</feature>
<feature type="transmembrane region" description="Helical" evidence="3">
    <location>
        <begin position="43"/>
        <end position="67"/>
    </location>
</feature>
<evidence type="ECO:0000256" key="2">
    <source>
        <dbReference type="SAM" id="MobiDB-lite"/>
    </source>
</evidence>
<dbReference type="InterPro" id="IPR011050">
    <property type="entry name" value="Pectin_lyase_fold/virulence"/>
</dbReference>
<dbReference type="InterPro" id="IPR013425">
    <property type="entry name" value="Autotrns_rpt"/>
</dbReference>
<sequence length="1947" mass="191851">MNRIFRIVWNRAISQLVVTSELGRRSSGGNASKRTARDARTTVLPLAALAVALSFAMPASAASYLAMPSGSLLDINNGTGGNSATNVANQFQNYSVTFTATDTGNNYILFAFRQDPAYWTFGNVGLYAAGDTTTNLFTNPLFTQGGQIGNSGVQAPANWGVVYQTGTVPTAAGTWHAPGDGDKTTTNVNTSTAGSWYDGAVGSFDGIYQGVDLVAGTVYTISFTALSNNAANVAGSGNGGVEMGVYAGKCVSLTGPVANCTPDNPDFQVLATPDEAANAGGPSVVTIDPANPETTSGLGTTDAAFDGGTLTVDQTNPTLGQDITISHNGGTIDQDGHDATFTGTISDETNGVPGDLNIVNSGNGGTVTLTGTNTYTGETTIDDGATLALSGNGSIAQSSGVTNNGTLDIGQANGNEDIASLAGNGTVALGGNDLTITNGHDTYTGTIGGTGGVNVTGGTQGFTGTNTYTGGTAVSGGATVSIDNGAALGTGTITLNNGALDTTQTTTLGNIINVIGTGTVDTATGTTLTHSGAVTGSGDFVKEGEGTLAQTGALTQSGATVVNDGTLVLSSTNTYGGGTVVNTGGTLQVSSDANLGGASSNIALNGGTLHSTGDVDSARNLSLNGSGTIDTDANTSMTTSGTVSGNGALVKNGEGTLEIDGVASHTGGTVVNDGTLVLTGNNTYTGGTTVNGGGTLEVSSDANLGNASNGLALNGGTLHSTGDVDSARNLSLAGSGAIDTDANTSMTTSGTVSGNGSLVKNGEGVLAIDGVASHTGGTIVNDGTLVLTGNNTYTGGTTVNGGGTLEVSSDANLGGASSNIALNGGTLHSTGDVDSARNLSLDGSGTIDTDASTSMATSGTVSGNGSLVKNGEGVLEIDGVASHTGGTIVNDGTLVLTGNNTYTGGTTVNGGGTLEVSSDANLGNASNGLALNGGTLHTTDTINSDRNVVLSGNGHFDVDADTTMATGGTASGTGALVKDGEGRLVIGGVASHSGGTVVNDGILVLTNHNTYTGGNTINGGTLQVQNDSNLGAASNGIAFNGGSLHTTGSFTTARNLSLNTSGTIDTDVHSTLVATGNVSGAAGLVKNGLGTLDIEGVASHTGGTTVNAGTLILGGNNTYTGGNTVNGGTLQVSSDANLGAASNGIAFNGGSLHTTDSFTTARDLSLNTSGTIATDAGTTLTATGNVSGANGLVKNGEGTLDISGVASHTGGTTVNAGTLILGGNNTYKGGTTINGGTLQVSSDANLGDASGNIAINGGNLTVTSTMSTDRDILIGSHGAQITTLDGVTLNQRGDISGSGGLVKLGGGTMIVYGNNTFTGGTLIQGGVIRINTGSSLGTGQILLQGGTLQSDASLGTGQEVVISGDSGVNVAAGTTTVLSGNLMAGEGNGCFVKSGKGYLSLTGQSNLASGTCVEDGVLSANGLLASSFVQVDKGAMLRGTGVVSGPVNVEGRLAAGNSPGTLTVAGTVTMQAGSSLQVDIDGLGTGNGAGNYSRVLVVGEGNRFIADGTLVPTLRGITGNASNTYIPALGSTYRIVTADGGVEGRFDGIQQPTEGLPANARFLAFYGANGGHSIDLRVAPVSYATLLGADAKRNSLAVAGSLDGAVQAMDAGTATAAQNELLYAVSAASADRAASLVGSLSGEVHADQAAAARSAGLGMQRDVSDHLATDRSPDMAHNVWANVTRDGNRSVADNQGRGFETGTDRTTGGIDLYAEGGTVLGVAATHHDTNVISHGGSGSIRGTSGMVYAQQALGSSFVLDGVAAYGTTDWTTRRADPLGGSQLETHTSGKDSMASATLRMPMQTANGSRIEPYVSVVWQKVERDAVNERGSAVALSLDELSETGTRVLAGVSMGSKAADPLASTLTWHAGVAVGADTGDLLDPTVHNTLAGQRFDTAAPGVGRGFVQVNANGTMRLGKSTYLYGGLTAEEGKRRSAYGVTAGVRVAF</sequence>
<dbReference type="Pfam" id="PF13018">
    <property type="entry name" value="ESPR"/>
    <property type="match status" value="1"/>
</dbReference>
<dbReference type="EMBL" id="JAAQQR010000004">
    <property type="protein sequence ID" value="NID05617.1"/>
    <property type="molecule type" value="Genomic_DNA"/>
</dbReference>
<evidence type="ECO:0000256" key="3">
    <source>
        <dbReference type="SAM" id="Phobius"/>
    </source>
</evidence>
<comment type="caution">
    <text evidence="5">The sequence shown here is derived from an EMBL/GenBank/DDBJ whole genome shotgun (WGS) entry which is preliminary data.</text>
</comment>
<keyword evidence="3" id="KW-1133">Transmembrane helix</keyword>
<dbReference type="RefSeq" id="WP_167126456.1">
    <property type="nucleotide sequence ID" value="NZ_JAAQQR010000004.1"/>
</dbReference>
<dbReference type="Proteomes" id="UP001429601">
    <property type="component" value="Unassembled WGS sequence"/>
</dbReference>
<reference evidence="5 6" key="1">
    <citation type="journal article" date="2011" name="Curr. Microbiol.">
        <title>Luteibacter jiangsuensis sp. nov.: a methamidophos-degrading bacterium isolated from a methamidophos-manufacturing factory.</title>
        <authorList>
            <person name="Wang L."/>
            <person name="Wang G.L."/>
            <person name="Li S.P."/>
            <person name="Jiang J.D."/>
        </authorList>
    </citation>
    <scope>NUCLEOTIDE SEQUENCE [LARGE SCALE GENOMIC DNA]</scope>
    <source>
        <strain evidence="5 6">CGMCC 1.10133</strain>
    </source>
</reference>
<dbReference type="NCBIfam" id="TIGR02601">
    <property type="entry name" value="autotrns_rpt"/>
    <property type="match status" value="14"/>
</dbReference>
<dbReference type="PROSITE" id="PS51208">
    <property type="entry name" value="AUTOTRANSPORTER"/>
    <property type="match status" value="1"/>
</dbReference>
<keyword evidence="3" id="KW-0472">Membrane</keyword>
<organism evidence="5 6">
    <name type="scientific">Luteibacter jiangsuensis</name>
    <dbReference type="NCBI Taxonomy" id="637577"/>
    <lineage>
        <taxon>Bacteria</taxon>
        <taxon>Pseudomonadati</taxon>
        <taxon>Pseudomonadota</taxon>
        <taxon>Gammaproteobacteria</taxon>
        <taxon>Lysobacterales</taxon>
        <taxon>Rhodanobacteraceae</taxon>
        <taxon>Luteibacter</taxon>
    </lineage>
</organism>
<protein>
    <recommendedName>
        <fullName evidence="4">Autotransporter domain-containing protein</fullName>
    </recommendedName>
</protein>
<feature type="domain" description="Autotransporter" evidence="4">
    <location>
        <begin position="1672"/>
        <end position="1947"/>
    </location>
</feature>
<keyword evidence="6" id="KW-1185">Reference proteome</keyword>
<gene>
    <name evidence="5" type="ORF">HBF26_12020</name>
</gene>
<dbReference type="SMART" id="SM00869">
    <property type="entry name" value="Autotransporter"/>
    <property type="match status" value="1"/>
</dbReference>
<accession>A0ABX0Q5E9</accession>
<dbReference type="SUPFAM" id="SSF103515">
    <property type="entry name" value="Autotransporter"/>
    <property type="match status" value="1"/>
</dbReference>
<dbReference type="InterPro" id="IPR024973">
    <property type="entry name" value="ESPR"/>
</dbReference>
<dbReference type="InterPro" id="IPR036709">
    <property type="entry name" value="Autotransporte_beta_dom_sf"/>
</dbReference>
<dbReference type="Gene3D" id="2.160.20.20">
    <property type="match status" value="4"/>
</dbReference>